<evidence type="ECO:0000256" key="1">
    <source>
        <dbReference type="ARBA" id="ARBA00004651"/>
    </source>
</evidence>
<dbReference type="PANTHER" id="PTHR47755:SF1">
    <property type="entry name" value="CELL DIVISION PROTEIN FTSX"/>
    <property type="match status" value="1"/>
</dbReference>
<keyword evidence="5 6" id="KW-0472">Membrane</keyword>
<evidence type="ECO:0000256" key="2">
    <source>
        <dbReference type="ARBA" id="ARBA00022475"/>
    </source>
</evidence>
<dbReference type="EMBL" id="CP123872">
    <property type="protein sequence ID" value="WND03975.1"/>
    <property type="molecule type" value="Genomic_DNA"/>
</dbReference>
<evidence type="ECO:0000256" key="5">
    <source>
        <dbReference type="ARBA" id="ARBA00023136"/>
    </source>
</evidence>
<accession>A0AA52EFW1</accession>
<keyword evidence="9" id="KW-1185">Reference proteome</keyword>
<dbReference type="PANTHER" id="PTHR47755">
    <property type="entry name" value="CELL DIVISION PROTEIN FTSX"/>
    <property type="match status" value="1"/>
</dbReference>
<keyword evidence="2" id="KW-1003">Cell membrane</keyword>
<feature type="transmembrane region" description="Helical" evidence="6">
    <location>
        <begin position="162"/>
        <end position="186"/>
    </location>
</feature>
<dbReference type="Pfam" id="PF02687">
    <property type="entry name" value="FtsX"/>
    <property type="match status" value="1"/>
</dbReference>
<dbReference type="GO" id="GO:0005886">
    <property type="term" value="C:plasma membrane"/>
    <property type="evidence" value="ECO:0007669"/>
    <property type="project" value="UniProtKB-SubCell"/>
</dbReference>
<evidence type="ECO:0000313" key="8">
    <source>
        <dbReference type="EMBL" id="WND03975.1"/>
    </source>
</evidence>
<dbReference type="RefSeq" id="WP_310799839.1">
    <property type="nucleotide sequence ID" value="NZ_CP123872.1"/>
</dbReference>
<evidence type="ECO:0000256" key="4">
    <source>
        <dbReference type="ARBA" id="ARBA00022989"/>
    </source>
</evidence>
<organism evidence="8 9">
    <name type="scientific">Temperatibacter marinus</name>
    <dbReference type="NCBI Taxonomy" id="1456591"/>
    <lineage>
        <taxon>Bacteria</taxon>
        <taxon>Pseudomonadati</taxon>
        <taxon>Pseudomonadota</taxon>
        <taxon>Alphaproteobacteria</taxon>
        <taxon>Kordiimonadales</taxon>
        <taxon>Temperatibacteraceae</taxon>
        <taxon>Temperatibacter</taxon>
    </lineage>
</organism>
<feature type="domain" description="ABC3 transporter permease C-terminal" evidence="7">
    <location>
        <begin position="171"/>
        <end position="286"/>
    </location>
</feature>
<feature type="transmembrane region" description="Helical" evidence="6">
    <location>
        <begin position="222"/>
        <end position="242"/>
    </location>
</feature>
<sequence length="292" mass="31621">MFGPAYDFLPNKHRGEGLLPWVIAVMIFLCALCLVLGVAIGRGLEGWSSNLATHMSVQIVEADQRIRARDTDEALRIVRATPGVISADVLAESETMALIKPWLGDIPAEADLPIPTMIDIKLQSTDTAVIASIKDKLQAGVTSARVDDHQEWMGRILDLADLARLLLSSTAALVILCTIAIVIFGCRTGLATHKKNIEIMHMIGAEDHIIARTFERKYWRHGFLGGLIGVAFASLGLYGLSVLASRLGEGLMNSIAPSDSDYYILLILPLVSSIITMVTAGSTVRSALKKMM</sequence>
<dbReference type="AlphaFoldDB" id="A0AA52EFW1"/>
<keyword evidence="3 6" id="KW-0812">Transmembrane</keyword>
<dbReference type="InterPro" id="IPR004513">
    <property type="entry name" value="FtsX"/>
</dbReference>
<feature type="transmembrane region" description="Helical" evidence="6">
    <location>
        <begin position="262"/>
        <end position="284"/>
    </location>
</feature>
<protein>
    <recommendedName>
        <fullName evidence="7">ABC3 transporter permease C-terminal domain-containing protein</fullName>
    </recommendedName>
</protein>
<proteinExistence type="predicted"/>
<dbReference type="InterPro" id="IPR003838">
    <property type="entry name" value="ABC3_permease_C"/>
</dbReference>
<evidence type="ECO:0000256" key="3">
    <source>
        <dbReference type="ARBA" id="ARBA00022692"/>
    </source>
</evidence>
<evidence type="ECO:0000256" key="6">
    <source>
        <dbReference type="SAM" id="Phobius"/>
    </source>
</evidence>
<evidence type="ECO:0000313" key="9">
    <source>
        <dbReference type="Proteomes" id="UP001268683"/>
    </source>
</evidence>
<evidence type="ECO:0000259" key="7">
    <source>
        <dbReference type="Pfam" id="PF02687"/>
    </source>
</evidence>
<name>A0AA52EFW1_9PROT</name>
<dbReference type="GO" id="GO:0051301">
    <property type="term" value="P:cell division"/>
    <property type="evidence" value="ECO:0007669"/>
    <property type="project" value="InterPro"/>
</dbReference>
<comment type="subcellular location">
    <subcellularLocation>
        <location evidence="1">Cell membrane</location>
        <topology evidence="1">Multi-pass membrane protein</topology>
    </subcellularLocation>
</comment>
<dbReference type="KEGG" id="tmk:QGN29_06255"/>
<keyword evidence="4 6" id="KW-1133">Transmembrane helix</keyword>
<feature type="transmembrane region" description="Helical" evidence="6">
    <location>
        <begin position="18"/>
        <end position="40"/>
    </location>
</feature>
<reference evidence="8" key="1">
    <citation type="submission" date="2023-04" db="EMBL/GenBank/DDBJ databases">
        <title>Complete genome sequence of Temperatibacter marinus.</title>
        <authorList>
            <person name="Rong J.-C."/>
            <person name="Yi M.-L."/>
            <person name="Zhao Q."/>
        </authorList>
    </citation>
    <scope>NUCLEOTIDE SEQUENCE</scope>
    <source>
        <strain evidence="8">NBRC 110045</strain>
    </source>
</reference>
<gene>
    <name evidence="8" type="ORF">QGN29_06255</name>
</gene>
<dbReference type="Proteomes" id="UP001268683">
    <property type="component" value="Chromosome"/>
</dbReference>
<dbReference type="GO" id="GO:0032153">
    <property type="term" value="C:cell division site"/>
    <property type="evidence" value="ECO:0007669"/>
    <property type="project" value="TreeGrafter"/>
</dbReference>